<evidence type="ECO:0000256" key="11">
    <source>
        <dbReference type="ARBA" id="ARBA00023004"/>
    </source>
</evidence>
<evidence type="ECO:0000256" key="14">
    <source>
        <dbReference type="ARBA" id="ARBA00032283"/>
    </source>
</evidence>
<evidence type="ECO:0000256" key="8">
    <source>
        <dbReference type="ARBA" id="ARBA00022873"/>
    </source>
</evidence>
<evidence type="ECO:0000256" key="9">
    <source>
        <dbReference type="ARBA" id="ARBA00022964"/>
    </source>
</evidence>
<dbReference type="InterPro" id="IPR003819">
    <property type="entry name" value="TauD/TfdA-like"/>
</dbReference>
<evidence type="ECO:0000256" key="5">
    <source>
        <dbReference type="ARBA" id="ARBA00012267"/>
    </source>
</evidence>
<dbReference type="Proteomes" id="UP001152320">
    <property type="component" value="Chromosome 13"/>
</dbReference>
<comment type="caution">
    <text evidence="19">The sequence shown here is derived from an EMBL/GenBank/DDBJ whole genome shotgun (WGS) entry which is preliminary data.</text>
</comment>
<evidence type="ECO:0000313" key="20">
    <source>
        <dbReference type="Proteomes" id="UP001152320"/>
    </source>
</evidence>
<dbReference type="GO" id="GO:0045329">
    <property type="term" value="P:carnitine biosynthetic process"/>
    <property type="evidence" value="ECO:0007669"/>
    <property type="project" value="UniProtKB-KW"/>
</dbReference>
<evidence type="ECO:0000256" key="10">
    <source>
        <dbReference type="ARBA" id="ARBA00023002"/>
    </source>
</evidence>
<name>A0A9Q1BQT0_HOLLE</name>
<dbReference type="InterPro" id="IPR050411">
    <property type="entry name" value="AlphaKG_dependent_hydroxylases"/>
</dbReference>
<comment type="similarity">
    <text evidence="4">Belongs to the gamma-BBH/TMLD family.</text>
</comment>
<evidence type="ECO:0000256" key="1">
    <source>
        <dbReference type="ARBA" id="ARBA00001954"/>
    </source>
</evidence>
<dbReference type="OrthoDB" id="408743at2759"/>
<dbReference type="GO" id="GO:0050353">
    <property type="term" value="F:trimethyllysine dioxygenase activity"/>
    <property type="evidence" value="ECO:0007669"/>
    <property type="project" value="UniProtKB-EC"/>
</dbReference>
<dbReference type="Pfam" id="PF02668">
    <property type="entry name" value="TauD"/>
    <property type="match status" value="1"/>
</dbReference>
<keyword evidence="9 19" id="KW-0223">Dioxygenase</keyword>
<accession>A0A9Q1BQT0</accession>
<evidence type="ECO:0000256" key="12">
    <source>
        <dbReference type="ARBA" id="ARBA00030363"/>
    </source>
</evidence>
<evidence type="ECO:0000313" key="19">
    <source>
        <dbReference type="EMBL" id="KAJ8030920.1"/>
    </source>
</evidence>
<proteinExistence type="inferred from homology"/>
<dbReference type="Gene3D" id="3.60.130.10">
    <property type="entry name" value="Clavaminate synthase-like"/>
    <property type="match status" value="1"/>
</dbReference>
<evidence type="ECO:0000256" key="3">
    <source>
        <dbReference type="ARBA" id="ARBA00005022"/>
    </source>
</evidence>
<dbReference type="InterPro" id="IPR042098">
    <property type="entry name" value="TauD-like_sf"/>
</dbReference>
<dbReference type="Pfam" id="PF06155">
    <property type="entry name" value="GBBH-like_N"/>
    <property type="match status" value="1"/>
</dbReference>
<comment type="cofactor">
    <cofactor evidence="1">
        <name>Fe(2+)</name>
        <dbReference type="ChEBI" id="CHEBI:29033"/>
    </cofactor>
</comment>
<dbReference type="GO" id="GO:0005739">
    <property type="term" value="C:mitochondrion"/>
    <property type="evidence" value="ECO:0007669"/>
    <property type="project" value="TreeGrafter"/>
</dbReference>
<dbReference type="AlphaFoldDB" id="A0A9Q1BQT0"/>
<dbReference type="NCBIfam" id="TIGR02410">
    <property type="entry name" value="carnitine_TMLD"/>
    <property type="match status" value="1"/>
</dbReference>
<dbReference type="InterPro" id="IPR012776">
    <property type="entry name" value="Trimethyllysine_dOase"/>
</dbReference>
<dbReference type="EC" id="1.14.11.8" evidence="5"/>
<dbReference type="PANTHER" id="PTHR10696">
    <property type="entry name" value="GAMMA-BUTYROBETAINE HYDROXYLASE-RELATED"/>
    <property type="match status" value="1"/>
</dbReference>
<comment type="catalytic activity">
    <reaction evidence="16">
        <text>N(6),N(6),N(6)-trimethyl-L-lysine + 2-oxoglutarate + O2 = (3S)-3-hydroxy-N(6),N(6),N(6)-trimethyl-L-lysine + succinate + CO2</text>
        <dbReference type="Rhea" id="RHEA:14181"/>
        <dbReference type="ChEBI" id="CHEBI:15379"/>
        <dbReference type="ChEBI" id="CHEBI:16526"/>
        <dbReference type="ChEBI" id="CHEBI:16810"/>
        <dbReference type="ChEBI" id="CHEBI:30031"/>
        <dbReference type="ChEBI" id="CHEBI:58100"/>
        <dbReference type="ChEBI" id="CHEBI:141499"/>
        <dbReference type="EC" id="1.14.11.8"/>
    </reaction>
</comment>
<evidence type="ECO:0000259" key="18">
    <source>
        <dbReference type="Pfam" id="PF06155"/>
    </source>
</evidence>
<comment type="pathway">
    <text evidence="3">Amine and polyamine biosynthesis; carnitine biosynthesis.</text>
</comment>
<dbReference type="SUPFAM" id="SSF51197">
    <property type="entry name" value="Clavaminate synthase-like"/>
    <property type="match status" value="1"/>
</dbReference>
<protein>
    <recommendedName>
        <fullName evidence="6">Trimethyllysine dioxygenase, mitochondrial</fullName>
        <ecNumber evidence="5">1.14.11.8</ecNumber>
    </recommendedName>
    <alternativeName>
        <fullName evidence="13">Epsilon-trimethyllysine 2-oxoglutarate dioxygenase</fullName>
    </alternativeName>
    <alternativeName>
        <fullName evidence="12">TML hydroxylase</fullName>
    </alternativeName>
    <alternativeName>
        <fullName evidence="14">TML-alpha-ketoglutarate dioxygenase</fullName>
    </alternativeName>
</protein>
<evidence type="ECO:0000256" key="6">
    <source>
        <dbReference type="ARBA" id="ARBA00016835"/>
    </source>
</evidence>
<feature type="domain" description="TauD/TfdA-like" evidence="17">
    <location>
        <begin position="181"/>
        <end position="418"/>
    </location>
</feature>
<dbReference type="EMBL" id="JAIZAY010000013">
    <property type="protein sequence ID" value="KAJ8030920.1"/>
    <property type="molecule type" value="Genomic_DNA"/>
</dbReference>
<evidence type="ECO:0000256" key="15">
    <source>
        <dbReference type="ARBA" id="ARBA00046008"/>
    </source>
</evidence>
<evidence type="ECO:0000256" key="4">
    <source>
        <dbReference type="ARBA" id="ARBA00008654"/>
    </source>
</evidence>
<keyword evidence="20" id="KW-1185">Reference proteome</keyword>
<keyword evidence="10" id="KW-0560">Oxidoreductase</keyword>
<keyword evidence="11" id="KW-0408">Iron</keyword>
<evidence type="ECO:0000256" key="2">
    <source>
        <dbReference type="ARBA" id="ARBA00001961"/>
    </source>
</evidence>
<evidence type="ECO:0000256" key="7">
    <source>
        <dbReference type="ARBA" id="ARBA00022723"/>
    </source>
</evidence>
<dbReference type="CDD" id="cd00250">
    <property type="entry name" value="CAS_like"/>
    <property type="match status" value="1"/>
</dbReference>
<evidence type="ECO:0000259" key="17">
    <source>
        <dbReference type="Pfam" id="PF02668"/>
    </source>
</evidence>
<keyword evidence="8" id="KW-0124">Carnitine biosynthesis</keyword>
<evidence type="ECO:0000256" key="13">
    <source>
        <dbReference type="ARBA" id="ARBA00031778"/>
    </source>
</evidence>
<dbReference type="InterPro" id="IPR038492">
    <property type="entry name" value="GBBH-like_N_sf"/>
</dbReference>
<organism evidence="19 20">
    <name type="scientific">Holothuria leucospilota</name>
    <name type="common">Black long sea cucumber</name>
    <name type="synonym">Mertensiothuria leucospilota</name>
    <dbReference type="NCBI Taxonomy" id="206669"/>
    <lineage>
        <taxon>Eukaryota</taxon>
        <taxon>Metazoa</taxon>
        <taxon>Echinodermata</taxon>
        <taxon>Eleutherozoa</taxon>
        <taxon>Echinozoa</taxon>
        <taxon>Holothuroidea</taxon>
        <taxon>Aspidochirotacea</taxon>
        <taxon>Aspidochirotida</taxon>
        <taxon>Holothuriidae</taxon>
        <taxon>Holothuria</taxon>
    </lineage>
</organism>
<gene>
    <name evidence="19" type="ORF">HOLleu_27468</name>
</gene>
<feature type="domain" description="Gamma-butyrobetaine hydroxylase-like N-terminal" evidence="18">
    <location>
        <begin position="84"/>
        <end position="149"/>
    </location>
</feature>
<keyword evidence="7" id="KW-0479">Metal-binding</keyword>
<evidence type="ECO:0000256" key="16">
    <source>
        <dbReference type="ARBA" id="ARBA00049334"/>
    </source>
</evidence>
<dbReference type="Gene3D" id="3.30.2020.30">
    <property type="match status" value="1"/>
</dbReference>
<comment type="cofactor">
    <cofactor evidence="2">
        <name>L-ascorbate</name>
        <dbReference type="ChEBI" id="CHEBI:38290"/>
    </cofactor>
</comment>
<reference evidence="19" key="1">
    <citation type="submission" date="2021-10" db="EMBL/GenBank/DDBJ databases">
        <title>Tropical sea cucumber genome reveals ecological adaptation and Cuvierian tubules defense mechanism.</title>
        <authorList>
            <person name="Chen T."/>
        </authorList>
    </citation>
    <scope>NUCLEOTIDE SEQUENCE</scope>
    <source>
        <strain evidence="19">Nanhai2018</strain>
        <tissue evidence="19">Muscle</tissue>
    </source>
</reference>
<sequence length="437" mass="49992">MAYRLRLLSRRCQQLIITTRKWGSVSCNPNPYHVKWNTKGNSSLFCQHGLKVRWASHSTIGQCSDAWTMEVKDDHLLLNLEAVDLKFPYFWLRDNCRCSDCFHPQTHQVMHEFTDLDLHIRPADVNTVGDEVHITWNDNHKSSFTTQWLQKHAPGTRENMKTPSSILRVLWQGSTLGELPTFPLSELESEGGALRSLFRMLDQYGLALIEGVSTSTEAMESLAFTIAGGIESTFYSQGVTVMNANLEIADTGYTNIALPLHTDTTYFSTPCRAMMIHITKRDGQGGQTILSDGFFALERLRQSKPEYFDILCNTKLICQYVGENRNIRATGPVIKLNPDTNQVECLRFNPLDRAVISHLPYHQMLDFYKAYQALARELYKKEHSLTIQLNPGQVLLFDNWRVLHGRKSFTGNRVFKSAYLRKDDWMSQMRTVGGLNV</sequence>
<dbReference type="FunFam" id="3.30.2020.30:FF:000002">
    <property type="entry name" value="Putative gamma-butyrobetaine dioxygenase"/>
    <property type="match status" value="1"/>
</dbReference>
<dbReference type="PANTHER" id="PTHR10696:SF51">
    <property type="entry name" value="TRIMETHYLLYSINE DIOXYGENASE, MITOCHONDRIAL"/>
    <property type="match status" value="1"/>
</dbReference>
<comment type="function">
    <text evidence="15">Converts trimethyllysine (TML) into hydroxytrimethyllysine (HTML).</text>
</comment>
<dbReference type="GO" id="GO:0005506">
    <property type="term" value="F:iron ion binding"/>
    <property type="evidence" value="ECO:0007669"/>
    <property type="project" value="InterPro"/>
</dbReference>
<dbReference type="InterPro" id="IPR010376">
    <property type="entry name" value="GBBH-like_N"/>
</dbReference>